<evidence type="ECO:0000256" key="3">
    <source>
        <dbReference type="ARBA" id="ARBA00022694"/>
    </source>
</evidence>
<dbReference type="GO" id="GO:0000049">
    <property type="term" value="F:tRNA binding"/>
    <property type="evidence" value="ECO:0007669"/>
    <property type="project" value="UniProtKB-KW"/>
</dbReference>
<dbReference type="CDD" id="cd01998">
    <property type="entry name" value="MnmA_TRMU-like"/>
    <property type="match status" value="1"/>
</dbReference>
<keyword evidence="5" id="KW-0067">ATP-binding</keyword>
<dbReference type="PANTHER" id="PTHR11933:SF5">
    <property type="entry name" value="MITOCHONDRIAL TRNA-SPECIFIC 2-THIOURIDYLASE 1"/>
    <property type="match status" value="1"/>
</dbReference>
<evidence type="ECO:0000259" key="8">
    <source>
        <dbReference type="Pfam" id="PF20258"/>
    </source>
</evidence>
<dbReference type="Gene3D" id="2.40.30.10">
    <property type="entry name" value="Translation factors"/>
    <property type="match status" value="1"/>
</dbReference>
<dbReference type="GO" id="GO:0005524">
    <property type="term" value="F:ATP binding"/>
    <property type="evidence" value="ECO:0007669"/>
    <property type="project" value="UniProtKB-KW"/>
</dbReference>
<evidence type="ECO:0000259" key="9">
    <source>
        <dbReference type="Pfam" id="PF20259"/>
    </source>
</evidence>
<dbReference type="InterPro" id="IPR004506">
    <property type="entry name" value="MnmA-like"/>
</dbReference>
<keyword evidence="3" id="KW-0819">tRNA processing</keyword>
<organism evidence="10">
    <name type="scientific">marine metagenome</name>
    <dbReference type="NCBI Taxonomy" id="408172"/>
    <lineage>
        <taxon>unclassified sequences</taxon>
        <taxon>metagenomes</taxon>
        <taxon>ecological metagenomes</taxon>
    </lineage>
</organism>
<evidence type="ECO:0000256" key="2">
    <source>
        <dbReference type="ARBA" id="ARBA00022679"/>
    </source>
</evidence>
<gene>
    <name evidence="10" type="ORF">METZ01_LOCUS327247</name>
</gene>
<dbReference type="PANTHER" id="PTHR11933">
    <property type="entry name" value="TRNA 5-METHYLAMINOMETHYL-2-THIOURIDYLATE -METHYLTRANSFERASE"/>
    <property type="match status" value="1"/>
</dbReference>
<sequence>LYDHGKALKDKRACCAGQDIYDARRVADSLNIPHYVLDYEKRFQRAVIDDFADSYQSGYTPIPCVRCNEQIKFQDLLKTARSLNACALVTGHYARRIATRGQTELHKASDLARDQSYFLFTMTVEQLEYLRFPLGNLCKGETRDLAASLDLPVASKPDSQDICFVPDGDYARTIEKLRPGASEPGNIVLEGGRVVGRHPGIIHFTVGQRHGLGVSWPEALYVLGLDPASREVLVGPKSSLEVTKIAINRVNWLDSEPTTSEDTKLIVKVRSAHTGTPARVRMLPEGRAEVAFDAPPGAVSPGQAAVFYDGTRLVGGGWIERPSKDSNM</sequence>
<dbReference type="NCBIfam" id="TIGR00420">
    <property type="entry name" value="trmU"/>
    <property type="match status" value="1"/>
</dbReference>
<dbReference type="GO" id="GO:0016783">
    <property type="term" value="F:sulfurtransferase activity"/>
    <property type="evidence" value="ECO:0007669"/>
    <property type="project" value="InterPro"/>
</dbReference>
<dbReference type="InterPro" id="IPR046885">
    <property type="entry name" value="MnmA-like_C"/>
</dbReference>
<keyword evidence="1" id="KW-0820">tRNA-binding</keyword>
<dbReference type="SUPFAM" id="SSF52402">
    <property type="entry name" value="Adenine nucleotide alpha hydrolases-like"/>
    <property type="match status" value="1"/>
</dbReference>
<protein>
    <submittedName>
        <fullName evidence="10">Uncharacterized protein</fullName>
    </submittedName>
</protein>
<accession>A0A382PM01</accession>
<dbReference type="Gene3D" id="2.30.30.280">
    <property type="entry name" value="Adenine nucleotide alpha hydrolases-like domains"/>
    <property type="match status" value="1"/>
</dbReference>
<keyword evidence="4" id="KW-0547">Nucleotide-binding</keyword>
<dbReference type="Pfam" id="PF20258">
    <property type="entry name" value="tRNA_Me_trans_C"/>
    <property type="match status" value="1"/>
</dbReference>
<keyword evidence="6" id="KW-0694">RNA-binding</keyword>
<dbReference type="Pfam" id="PF20259">
    <property type="entry name" value="tRNA_Me_trans_M"/>
    <property type="match status" value="1"/>
</dbReference>
<evidence type="ECO:0000256" key="7">
    <source>
        <dbReference type="ARBA" id="ARBA00023157"/>
    </source>
</evidence>
<keyword evidence="7" id="KW-1015">Disulfide bond</keyword>
<dbReference type="InterPro" id="IPR014729">
    <property type="entry name" value="Rossmann-like_a/b/a_fold"/>
</dbReference>
<feature type="non-terminal residue" evidence="10">
    <location>
        <position position="1"/>
    </location>
</feature>
<feature type="domain" description="tRNA-specific 2-thiouridylase MnmA-like central" evidence="9">
    <location>
        <begin position="182"/>
        <end position="235"/>
    </location>
</feature>
<keyword evidence="2" id="KW-0808">Transferase</keyword>
<evidence type="ECO:0000256" key="4">
    <source>
        <dbReference type="ARBA" id="ARBA00022741"/>
    </source>
</evidence>
<reference evidence="10" key="1">
    <citation type="submission" date="2018-05" db="EMBL/GenBank/DDBJ databases">
        <authorList>
            <person name="Lanie J.A."/>
            <person name="Ng W.-L."/>
            <person name="Kazmierczak K.M."/>
            <person name="Andrzejewski T.M."/>
            <person name="Davidsen T.M."/>
            <person name="Wayne K.J."/>
            <person name="Tettelin H."/>
            <person name="Glass J.I."/>
            <person name="Rusch D."/>
            <person name="Podicherti R."/>
            <person name="Tsui H.-C.T."/>
            <person name="Winkler M.E."/>
        </authorList>
    </citation>
    <scope>NUCLEOTIDE SEQUENCE</scope>
</reference>
<evidence type="ECO:0000256" key="1">
    <source>
        <dbReference type="ARBA" id="ARBA00022555"/>
    </source>
</evidence>
<evidence type="ECO:0000256" key="6">
    <source>
        <dbReference type="ARBA" id="ARBA00022884"/>
    </source>
</evidence>
<evidence type="ECO:0000313" key="10">
    <source>
        <dbReference type="EMBL" id="SVC74393.1"/>
    </source>
</evidence>
<dbReference type="GO" id="GO:0002143">
    <property type="term" value="P:tRNA wobble position uridine thiolation"/>
    <property type="evidence" value="ECO:0007669"/>
    <property type="project" value="TreeGrafter"/>
</dbReference>
<dbReference type="InterPro" id="IPR023382">
    <property type="entry name" value="MnmA-like_central_sf"/>
</dbReference>
<proteinExistence type="predicted"/>
<evidence type="ECO:0000256" key="5">
    <source>
        <dbReference type="ARBA" id="ARBA00022840"/>
    </source>
</evidence>
<dbReference type="Gene3D" id="3.40.50.620">
    <property type="entry name" value="HUPs"/>
    <property type="match status" value="1"/>
</dbReference>
<dbReference type="EMBL" id="UINC01108359">
    <property type="protein sequence ID" value="SVC74393.1"/>
    <property type="molecule type" value="Genomic_DNA"/>
</dbReference>
<dbReference type="AlphaFoldDB" id="A0A382PM01"/>
<dbReference type="InterPro" id="IPR046884">
    <property type="entry name" value="MnmA-like_central"/>
</dbReference>
<dbReference type="Pfam" id="PF03054">
    <property type="entry name" value="tRNA_Me_trans"/>
    <property type="match status" value="1"/>
</dbReference>
<name>A0A382PM01_9ZZZZ</name>
<dbReference type="NCBIfam" id="NF001138">
    <property type="entry name" value="PRK00143.1"/>
    <property type="match status" value="1"/>
</dbReference>
<feature type="domain" description="tRNA-specific 2-thiouridylase MnmA-like C-terminal" evidence="8">
    <location>
        <begin position="243"/>
        <end position="319"/>
    </location>
</feature>